<evidence type="ECO:0000313" key="3">
    <source>
        <dbReference type="Proteomes" id="UP000250321"/>
    </source>
</evidence>
<proteinExistence type="predicted"/>
<organism evidence="2 3">
    <name type="scientific">Prunus yedoensis var. nudiflora</name>
    <dbReference type="NCBI Taxonomy" id="2094558"/>
    <lineage>
        <taxon>Eukaryota</taxon>
        <taxon>Viridiplantae</taxon>
        <taxon>Streptophyta</taxon>
        <taxon>Embryophyta</taxon>
        <taxon>Tracheophyta</taxon>
        <taxon>Spermatophyta</taxon>
        <taxon>Magnoliopsida</taxon>
        <taxon>eudicotyledons</taxon>
        <taxon>Gunneridae</taxon>
        <taxon>Pentapetalae</taxon>
        <taxon>rosids</taxon>
        <taxon>fabids</taxon>
        <taxon>Rosales</taxon>
        <taxon>Rosaceae</taxon>
        <taxon>Amygdaloideae</taxon>
        <taxon>Amygdaleae</taxon>
        <taxon>Prunus</taxon>
    </lineage>
</organism>
<evidence type="ECO:0000256" key="1">
    <source>
        <dbReference type="SAM" id="MobiDB-lite"/>
    </source>
</evidence>
<feature type="region of interest" description="Disordered" evidence="1">
    <location>
        <begin position="1"/>
        <end position="24"/>
    </location>
</feature>
<evidence type="ECO:0000313" key="2">
    <source>
        <dbReference type="EMBL" id="PQM33575.1"/>
    </source>
</evidence>
<dbReference type="Proteomes" id="UP000250321">
    <property type="component" value="Unassembled WGS sequence"/>
</dbReference>
<gene>
    <name evidence="2" type="ORF">Pyn_21504</name>
</gene>
<reference evidence="2 3" key="1">
    <citation type="submission" date="2018-02" db="EMBL/GenBank/DDBJ databases">
        <title>Draft genome of wild Prunus yedoensis var. nudiflora.</title>
        <authorList>
            <person name="Baek S."/>
            <person name="Kim J.-H."/>
            <person name="Choi K."/>
            <person name="Kim G.-B."/>
            <person name="Cho A."/>
            <person name="Jang H."/>
            <person name="Shin C.-H."/>
            <person name="Yu H.-J."/>
            <person name="Mun J.-H."/>
        </authorList>
    </citation>
    <scope>NUCLEOTIDE SEQUENCE [LARGE SCALE GENOMIC DNA]</scope>
    <source>
        <strain evidence="3">cv. Jeju island</strain>
        <tissue evidence="2">Leaf</tissue>
    </source>
</reference>
<protein>
    <submittedName>
        <fullName evidence="2">Uncharacterized protein</fullName>
    </submittedName>
</protein>
<dbReference type="EMBL" id="PJQY01003905">
    <property type="protein sequence ID" value="PQM33575.1"/>
    <property type="molecule type" value="Genomic_DNA"/>
</dbReference>
<accession>A0A314U863</accession>
<keyword evidence="3" id="KW-1185">Reference proteome</keyword>
<comment type="caution">
    <text evidence="2">The sequence shown here is derived from an EMBL/GenBank/DDBJ whole genome shotgun (WGS) entry which is preliminary data.</text>
</comment>
<name>A0A314U863_PRUYE</name>
<dbReference type="AlphaFoldDB" id="A0A314U863"/>
<sequence>MKGKPRGGKARVGRKGRGAVRGRGARARGDAMEVLILLVLMQVEQQLQVEQLVSGEEVL</sequence>